<evidence type="ECO:0000256" key="4">
    <source>
        <dbReference type="ARBA" id="ARBA00022496"/>
    </source>
</evidence>
<name>A0A5C8ZYY6_9GAMM</name>
<evidence type="ECO:0000259" key="13">
    <source>
        <dbReference type="Pfam" id="PF00593"/>
    </source>
</evidence>
<evidence type="ECO:0000256" key="1">
    <source>
        <dbReference type="ARBA" id="ARBA00004571"/>
    </source>
</evidence>
<dbReference type="PANTHER" id="PTHR32552">
    <property type="entry name" value="FERRICHROME IRON RECEPTOR-RELATED"/>
    <property type="match status" value="1"/>
</dbReference>
<evidence type="ECO:0000313" key="16">
    <source>
        <dbReference type="Proteomes" id="UP000321039"/>
    </source>
</evidence>
<evidence type="ECO:0000256" key="11">
    <source>
        <dbReference type="PROSITE-ProRule" id="PRU01360"/>
    </source>
</evidence>
<evidence type="ECO:0000313" key="15">
    <source>
        <dbReference type="EMBL" id="TXS92730.1"/>
    </source>
</evidence>
<dbReference type="GO" id="GO:0009279">
    <property type="term" value="C:cell outer membrane"/>
    <property type="evidence" value="ECO:0007669"/>
    <property type="project" value="UniProtKB-SubCell"/>
</dbReference>
<dbReference type="Proteomes" id="UP000321039">
    <property type="component" value="Unassembled WGS sequence"/>
</dbReference>
<evidence type="ECO:0000256" key="8">
    <source>
        <dbReference type="ARBA" id="ARBA00023077"/>
    </source>
</evidence>
<evidence type="ECO:0000256" key="7">
    <source>
        <dbReference type="ARBA" id="ARBA00023065"/>
    </source>
</evidence>
<keyword evidence="3 11" id="KW-1134">Transmembrane beta strand</keyword>
<evidence type="ECO:0000256" key="5">
    <source>
        <dbReference type="ARBA" id="ARBA00022692"/>
    </source>
</evidence>
<proteinExistence type="inferred from homology"/>
<keyword evidence="10 11" id="KW-0998">Cell outer membrane</keyword>
<dbReference type="InterPro" id="IPR039426">
    <property type="entry name" value="TonB-dep_rcpt-like"/>
</dbReference>
<evidence type="ECO:0000256" key="2">
    <source>
        <dbReference type="ARBA" id="ARBA00022448"/>
    </source>
</evidence>
<comment type="subcellular location">
    <subcellularLocation>
        <location evidence="1 11">Cell outer membrane</location>
        <topology evidence="1 11">Multi-pass membrane protein</topology>
    </subcellularLocation>
</comment>
<organism evidence="15 16">
    <name type="scientific">Parahaliea maris</name>
    <dbReference type="NCBI Taxonomy" id="2716870"/>
    <lineage>
        <taxon>Bacteria</taxon>
        <taxon>Pseudomonadati</taxon>
        <taxon>Pseudomonadota</taxon>
        <taxon>Gammaproteobacteria</taxon>
        <taxon>Cellvibrionales</taxon>
        <taxon>Halieaceae</taxon>
        <taxon>Parahaliea</taxon>
    </lineage>
</organism>
<feature type="domain" description="TonB-dependent receptor plug" evidence="14">
    <location>
        <begin position="108"/>
        <end position="216"/>
    </location>
</feature>
<evidence type="ECO:0000256" key="10">
    <source>
        <dbReference type="ARBA" id="ARBA00023237"/>
    </source>
</evidence>
<protein>
    <submittedName>
        <fullName evidence="15">TonB-dependent receptor</fullName>
    </submittedName>
</protein>
<dbReference type="EMBL" id="VRZA01000004">
    <property type="protein sequence ID" value="TXS92730.1"/>
    <property type="molecule type" value="Genomic_DNA"/>
</dbReference>
<keyword evidence="7" id="KW-0406">Ion transport</keyword>
<dbReference type="Pfam" id="PF07715">
    <property type="entry name" value="Plug"/>
    <property type="match status" value="1"/>
</dbReference>
<sequence>MGQQPRHLWPQPPLNSNLAVFISIIAISINMKEGVTPMKTTTRYTRKNPLAAALSGLRWSAGAALLGGAVATSTAVTAQAQEEARRGSTSALLEEVVVTARKRAEESQDVPLAVSAFGSDQIEALKVRDLTNLSVGMPNVALDDVGTTRGTANFSIRGLGINSSIPGIDPTVGLIIDGVYQGMNNGVLFDTFDLASIEVLRGPQGTLFGRNVTGGAVLLNTKKPGDEFELSLRAAADQGDEGGLNSYLMGSVGGPVTSWMGARLTAYYNDDQGFLENKFDGDDIGKIEQTMVRPVVVITPTDRVELTLRYEYSENEGDGPVGQCHTNGSGVPCAFQGFDRKEFGASLDEVGSQDSETNAFTAQLDWDVDFGEGTVTNIFGWRTYDANSVGDIDAQPVWLFHAPSWLETEQFSNELRYNGLFGNNTNVTVGTFYFTNDITYHERREFGGIVTGGVAPFLTADGGGTLDVESWTVFGQVDYDLSSDWTLTAGINYSKEDKDADVVSLIRNVNSPCNVVLNNDCPYDFEDEESWDSVSPKLGFTYHMTDSSRIYGHWSRGFRSGGYNLRNTSVNPDDIPGPFDQEQVDSYELGYKSEFGRGKLNAAVFYNQVDDMQREINLPSQGVGVVQLIRNTAEATLLGVEVDGTYALTDNLIAMASVGWLDAEYDKVNFDLNGDGVIDSADKDLDLPRAAELTYSIGLNHDLDFGDMGYLSSRINYAYRDESAYTDNNLGYIDEQDILDLGFDFYSAGGHWVFSLYGRNLLDTVKHGGDTQLPNDLGGLIPWGGTFSPLAKGRRYGIEVTYNL</sequence>
<dbReference type="Pfam" id="PF00593">
    <property type="entry name" value="TonB_dep_Rec_b-barrel"/>
    <property type="match status" value="1"/>
</dbReference>
<evidence type="ECO:0000256" key="9">
    <source>
        <dbReference type="ARBA" id="ARBA00023136"/>
    </source>
</evidence>
<dbReference type="PROSITE" id="PS52016">
    <property type="entry name" value="TONB_DEPENDENT_REC_3"/>
    <property type="match status" value="1"/>
</dbReference>
<comment type="caution">
    <text evidence="15">The sequence shown here is derived from an EMBL/GenBank/DDBJ whole genome shotgun (WGS) entry which is preliminary data.</text>
</comment>
<evidence type="ECO:0000256" key="6">
    <source>
        <dbReference type="ARBA" id="ARBA00023004"/>
    </source>
</evidence>
<dbReference type="SUPFAM" id="SSF56935">
    <property type="entry name" value="Porins"/>
    <property type="match status" value="1"/>
</dbReference>
<dbReference type="Gene3D" id="2.40.170.20">
    <property type="entry name" value="TonB-dependent receptor, beta-barrel domain"/>
    <property type="match status" value="1"/>
</dbReference>
<comment type="similarity">
    <text evidence="11 12">Belongs to the TonB-dependent receptor family.</text>
</comment>
<keyword evidence="9 11" id="KW-0472">Membrane</keyword>
<evidence type="ECO:0000256" key="12">
    <source>
        <dbReference type="RuleBase" id="RU003357"/>
    </source>
</evidence>
<dbReference type="InterPro" id="IPR012910">
    <property type="entry name" value="Plug_dom"/>
</dbReference>
<keyword evidence="4" id="KW-0410">Iron transport</keyword>
<gene>
    <name evidence="15" type="ORF">FV139_12175</name>
</gene>
<dbReference type="PANTHER" id="PTHR32552:SF81">
    <property type="entry name" value="TONB-DEPENDENT OUTER MEMBRANE RECEPTOR"/>
    <property type="match status" value="1"/>
</dbReference>
<evidence type="ECO:0000259" key="14">
    <source>
        <dbReference type="Pfam" id="PF07715"/>
    </source>
</evidence>
<keyword evidence="16" id="KW-1185">Reference proteome</keyword>
<accession>A0A5C8ZYY6</accession>
<evidence type="ECO:0000256" key="3">
    <source>
        <dbReference type="ARBA" id="ARBA00022452"/>
    </source>
</evidence>
<keyword evidence="2 11" id="KW-0813">Transport</keyword>
<reference evidence="15 16" key="1">
    <citation type="submission" date="2019-08" db="EMBL/GenBank/DDBJ databases">
        <title>Parahaliea maris sp. nov., isolated from the surface seawater.</title>
        <authorList>
            <person name="Liu Y."/>
        </authorList>
    </citation>
    <scope>NUCLEOTIDE SEQUENCE [LARGE SCALE GENOMIC DNA]</scope>
    <source>
        <strain evidence="15 16">HSLHS9</strain>
    </source>
</reference>
<dbReference type="AlphaFoldDB" id="A0A5C8ZYY6"/>
<dbReference type="GO" id="GO:0006826">
    <property type="term" value="P:iron ion transport"/>
    <property type="evidence" value="ECO:0007669"/>
    <property type="project" value="UniProtKB-KW"/>
</dbReference>
<feature type="domain" description="TonB-dependent receptor-like beta-barrel" evidence="13">
    <location>
        <begin position="301"/>
        <end position="761"/>
    </location>
</feature>
<keyword evidence="5 11" id="KW-0812">Transmembrane</keyword>
<keyword evidence="15" id="KW-0675">Receptor</keyword>
<keyword evidence="8 12" id="KW-0798">TonB box</keyword>
<keyword evidence="6" id="KW-0408">Iron</keyword>
<dbReference type="InterPro" id="IPR036942">
    <property type="entry name" value="Beta-barrel_TonB_sf"/>
</dbReference>
<dbReference type="InterPro" id="IPR000531">
    <property type="entry name" value="Beta-barrel_TonB"/>
</dbReference>